<evidence type="ECO:0000313" key="5">
    <source>
        <dbReference type="Proteomes" id="UP000002762"/>
    </source>
</evidence>
<protein>
    <recommendedName>
        <fullName evidence="6">Tat pathway signal sequence</fullName>
    </recommendedName>
</protein>
<feature type="transmembrane region" description="Helical" evidence="3">
    <location>
        <begin position="41"/>
        <end position="64"/>
    </location>
</feature>
<comment type="similarity">
    <text evidence="2">Belongs to the ustYa family.</text>
</comment>
<dbReference type="PANTHER" id="PTHR33365:SF4">
    <property type="entry name" value="CYCLOCHLOROTINE BIOSYNTHESIS PROTEIN O"/>
    <property type="match status" value="1"/>
</dbReference>
<dbReference type="Pfam" id="PF11807">
    <property type="entry name" value="UstYa"/>
    <property type="match status" value="1"/>
</dbReference>
<evidence type="ECO:0000313" key="4">
    <source>
        <dbReference type="EMBL" id="EJP63176.1"/>
    </source>
</evidence>
<sequence length="208" mass="23400">MGVNDEFSPLPTEEVDEDMSAGTRALEGWNKSARRGAAFRLLISVLLNILLFLSVLIGGVWSMAYARTCPADLEQPVWSPAASALRNIHEIFPNAFTEKTQFMGAPSAKLDRIWENHYDLTTGISKQEAEQLTVPTIEFPEGSGSYVVLLDIFHSLHCLNSLRKSLHPEYYPPSYLRHNMTEEAALRHTGRSTQFRMFSLGMNLARKL</sequence>
<keyword evidence="5" id="KW-1185">Reference proteome</keyword>
<dbReference type="HOGENOM" id="CLU_042941_2_0_1"/>
<dbReference type="Proteomes" id="UP000002762">
    <property type="component" value="Unassembled WGS sequence"/>
</dbReference>
<evidence type="ECO:0000256" key="1">
    <source>
        <dbReference type="ARBA" id="ARBA00004685"/>
    </source>
</evidence>
<name>J5JIE5_BEAB2</name>
<keyword evidence="3" id="KW-1133">Transmembrane helix</keyword>
<dbReference type="InterPro" id="IPR021765">
    <property type="entry name" value="UstYa-like"/>
</dbReference>
<proteinExistence type="inferred from homology"/>
<dbReference type="STRING" id="655819.J5JIE5"/>
<dbReference type="RefSeq" id="XP_008601095.1">
    <property type="nucleotide sequence ID" value="XM_008602873.1"/>
</dbReference>
<dbReference type="GO" id="GO:0043386">
    <property type="term" value="P:mycotoxin biosynthetic process"/>
    <property type="evidence" value="ECO:0007669"/>
    <property type="project" value="InterPro"/>
</dbReference>
<evidence type="ECO:0008006" key="6">
    <source>
        <dbReference type="Google" id="ProtNLM"/>
    </source>
</evidence>
<gene>
    <name evidence="4" type="ORF">BBA_07776</name>
</gene>
<dbReference type="EMBL" id="JH725177">
    <property type="protein sequence ID" value="EJP63176.1"/>
    <property type="molecule type" value="Genomic_DNA"/>
</dbReference>
<dbReference type="PANTHER" id="PTHR33365">
    <property type="entry name" value="YALI0B05434P"/>
    <property type="match status" value="1"/>
</dbReference>
<evidence type="ECO:0000256" key="2">
    <source>
        <dbReference type="ARBA" id="ARBA00035112"/>
    </source>
</evidence>
<reference evidence="4 5" key="1">
    <citation type="journal article" date="2012" name="Sci. Rep.">
        <title>Genomic perspectives on the evolution of fungal entomopathogenicity in Beauveria bassiana.</title>
        <authorList>
            <person name="Xiao G."/>
            <person name="Ying S.H."/>
            <person name="Zheng P."/>
            <person name="Wang Z.L."/>
            <person name="Zhang S."/>
            <person name="Xie X.Q."/>
            <person name="Shang Y."/>
            <person name="St Leger R.J."/>
            <person name="Zhao G.P."/>
            <person name="Wang C."/>
            <person name="Feng M.G."/>
        </authorList>
    </citation>
    <scope>NUCLEOTIDE SEQUENCE [LARGE SCALE GENOMIC DNA]</scope>
    <source>
        <strain evidence="4 5">ARSEF 2860</strain>
    </source>
</reference>
<keyword evidence="3" id="KW-0812">Transmembrane</keyword>
<dbReference type="GeneID" id="19890788"/>
<comment type="pathway">
    <text evidence="1">Mycotoxin biosynthesis.</text>
</comment>
<evidence type="ECO:0000256" key="3">
    <source>
        <dbReference type="SAM" id="Phobius"/>
    </source>
</evidence>
<dbReference type="AlphaFoldDB" id="J5JIE5"/>
<dbReference type="InParanoid" id="J5JIE5"/>
<accession>J5JIE5</accession>
<keyword evidence="3" id="KW-0472">Membrane</keyword>
<organism evidence="4 5">
    <name type="scientific">Beauveria bassiana (strain ARSEF 2860)</name>
    <name type="common">White muscardine disease fungus</name>
    <name type="synonym">Tritirachium shiotae</name>
    <dbReference type="NCBI Taxonomy" id="655819"/>
    <lineage>
        <taxon>Eukaryota</taxon>
        <taxon>Fungi</taxon>
        <taxon>Dikarya</taxon>
        <taxon>Ascomycota</taxon>
        <taxon>Pezizomycotina</taxon>
        <taxon>Sordariomycetes</taxon>
        <taxon>Hypocreomycetidae</taxon>
        <taxon>Hypocreales</taxon>
        <taxon>Cordycipitaceae</taxon>
        <taxon>Beauveria</taxon>
    </lineage>
</organism>